<dbReference type="OMA" id="ANSHSNC"/>
<evidence type="ECO:0000313" key="6">
    <source>
        <dbReference type="Proteomes" id="UP000186817"/>
    </source>
</evidence>
<evidence type="ECO:0000256" key="3">
    <source>
        <dbReference type="ARBA" id="ARBA00023204"/>
    </source>
</evidence>
<evidence type="ECO:0000313" key="5">
    <source>
        <dbReference type="EMBL" id="OLQ13164.1"/>
    </source>
</evidence>
<keyword evidence="3" id="KW-0234">DNA repair</keyword>
<evidence type="ECO:0000259" key="4">
    <source>
        <dbReference type="Pfam" id="PF03167"/>
    </source>
</evidence>
<protein>
    <submittedName>
        <fullName evidence="5">Uracil-DNA glycosylase</fullName>
    </submittedName>
</protein>
<accession>A0A1Q9F0A0</accession>
<name>A0A1Q9F0A0_SYMMI</name>
<comment type="caution">
    <text evidence="5">The sequence shown here is derived from an EMBL/GenBank/DDBJ whole genome shotgun (WGS) entry which is preliminary data.</text>
</comment>
<dbReference type="AlphaFoldDB" id="A0A1Q9F0A0"/>
<dbReference type="EMBL" id="LSRX01000032">
    <property type="protein sequence ID" value="OLQ13164.1"/>
    <property type="molecule type" value="Genomic_DNA"/>
</dbReference>
<organism evidence="5 6">
    <name type="scientific">Symbiodinium microadriaticum</name>
    <name type="common">Dinoflagellate</name>
    <name type="synonym">Zooxanthella microadriatica</name>
    <dbReference type="NCBI Taxonomy" id="2951"/>
    <lineage>
        <taxon>Eukaryota</taxon>
        <taxon>Sar</taxon>
        <taxon>Alveolata</taxon>
        <taxon>Dinophyceae</taxon>
        <taxon>Suessiales</taxon>
        <taxon>Symbiodiniaceae</taxon>
        <taxon>Symbiodinium</taxon>
    </lineage>
</organism>
<dbReference type="OrthoDB" id="10031947at2759"/>
<dbReference type="InterPro" id="IPR002043">
    <property type="entry name" value="UDG_fam1"/>
</dbReference>
<gene>
    <name evidence="5" type="primary">ung</name>
    <name evidence="5" type="ORF">AK812_SmicGene2876</name>
</gene>
<dbReference type="GO" id="GO:0005634">
    <property type="term" value="C:nucleus"/>
    <property type="evidence" value="ECO:0007669"/>
    <property type="project" value="TreeGrafter"/>
</dbReference>
<dbReference type="GO" id="GO:0097510">
    <property type="term" value="P:base-excision repair, AP site formation via deaminated base removal"/>
    <property type="evidence" value="ECO:0007669"/>
    <property type="project" value="TreeGrafter"/>
</dbReference>
<dbReference type="NCBIfam" id="NF003592">
    <property type="entry name" value="PRK05254.1-5"/>
    <property type="match status" value="1"/>
</dbReference>
<dbReference type="CDD" id="cd10027">
    <property type="entry name" value="UDG-F1-like"/>
    <property type="match status" value="1"/>
</dbReference>
<dbReference type="PANTHER" id="PTHR11264">
    <property type="entry name" value="URACIL-DNA GLYCOSYLASE"/>
    <property type="match status" value="1"/>
</dbReference>
<reference evidence="5 6" key="1">
    <citation type="submission" date="2016-02" db="EMBL/GenBank/DDBJ databases">
        <title>Genome analysis of coral dinoflagellate symbionts highlights evolutionary adaptations to a symbiotic lifestyle.</title>
        <authorList>
            <person name="Aranda M."/>
            <person name="Li Y."/>
            <person name="Liew Y.J."/>
            <person name="Baumgarten S."/>
            <person name="Simakov O."/>
            <person name="Wilson M."/>
            <person name="Piel J."/>
            <person name="Ashoor H."/>
            <person name="Bougouffa S."/>
            <person name="Bajic V.B."/>
            <person name="Ryu T."/>
            <person name="Ravasi T."/>
            <person name="Bayer T."/>
            <person name="Micklem G."/>
            <person name="Kim H."/>
            <person name="Bhak J."/>
            <person name="Lajeunesse T.C."/>
            <person name="Voolstra C.R."/>
        </authorList>
    </citation>
    <scope>NUCLEOTIDE SEQUENCE [LARGE SCALE GENOMIC DNA]</scope>
    <source>
        <strain evidence="5 6">CCMP2467</strain>
    </source>
</reference>
<keyword evidence="2" id="KW-0378">Hydrolase</keyword>
<dbReference type="Gene3D" id="3.40.470.10">
    <property type="entry name" value="Uracil-DNA glycosylase-like domain"/>
    <property type="match status" value="1"/>
</dbReference>
<keyword evidence="6" id="KW-1185">Reference proteome</keyword>
<keyword evidence="1" id="KW-0227">DNA damage</keyword>
<dbReference type="Pfam" id="PF03167">
    <property type="entry name" value="UDG"/>
    <property type="match status" value="1"/>
</dbReference>
<dbReference type="InterPro" id="IPR005122">
    <property type="entry name" value="Uracil-DNA_glycosylase-like"/>
</dbReference>
<feature type="domain" description="Uracil-DNA glycosylase-like" evidence="4">
    <location>
        <begin position="11"/>
        <end position="137"/>
    </location>
</feature>
<evidence type="ECO:0000256" key="2">
    <source>
        <dbReference type="ARBA" id="ARBA00022801"/>
    </source>
</evidence>
<evidence type="ECO:0000256" key="1">
    <source>
        <dbReference type="ARBA" id="ARBA00022763"/>
    </source>
</evidence>
<dbReference type="InterPro" id="IPR036895">
    <property type="entry name" value="Uracil-DNA_glycosylase-like_sf"/>
</dbReference>
<dbReference type="GO" id="GO:0004844">
    <property type="term" value="F:uracil DNA N-glycosylase activity"/>
    <property type="evidence" value="ECO:0007669"/>
    <property type="project" value="InterPro"/>
</dbReference>
<dbReference type="PANTHER" id="PTHR11264:SF7">
    <property type="entry name" value="URACIL-DNA GLYCOSYLASE"/>
    <property type="match status" value="1"/>
</dbReference>
<dbReference type="GO" id="GO:0005739">
    <property type="term" value="C:mitochondrion"/>
    <property type="evidence" value="ECO:0007669"/>
    <property type="project" value="TreeGrafter"/>
</dbReference>
<sequence>MCFSVMPGIAAPPSLKNIYKELEVDIPGFETPNHGYLLPWAHQGVLLLNATLTVREGHKEANSHSNCGWQRFTDEVIKVLNDQKEGIVFLLWGGFAQKKGKMLDKKRHRVLQTGHPSPLSVKKWRGCKVFSKCNAELEKLGKGKIDWCLPVEMETEPSGSMDSV</sequence>
<dbReference type="Proteomes" id="UP000186817">
    <property type="component" value="Unassembled WGS sequence"/>
</dbReference>
<proteinExistence type="predicted"/>
<dbReference type="SUPFAM" id="SSF52141">
    <property type="entry name" value="Uracil-DNA glycosylase-like"/>
    <property type="match status" value="1"/>
</dbReference>